<dbReference type="Gene3D" id="3.90.1150.10">
    <property type="entry name" value="Aspartate Aminotransferase, domain 1"/>
    <property type="match status" value="1"/>
</dbReference>
<dbReference type="Gene3D" id="3.40.640.10">
    <property type="entry name" value="Type I PLP-dependent aspartate aminotransferase-like (Major domain)"/>
    <property type="match status" value="1"/>
</dbReference>
<accession>A0A3A4ZKM7</accession>
<evidence type="ECO:0000256" key="3">
    <source>
        <dbReference type="ARBA" id="ARBA00012239"/>
    </source>
</evidence>
<sequence>MGTEALKKDFPIFKVKINNHPLIYLDNAATTQKPKKVLQAISNFYSYSNANVHRGVHTLSEEASEMYDEARRKIARFINASHESEVIFTSGATDSLNFVASTWARNNLKPGDVILVTDAEHHSNLVPWQIVAQQTGAELDFVEVGETQEITLNNFKNKISEKVKLAAFFHCSNVLGAMLPVREISKLVKNNGGIVVVDGAQAVPHVPVNVQNLDCDFYAFSGHKMLGPMGTGVLWMKRDLLDKVEPYRYGGGMIDLVEMKHSTWADPPEKFEAGTPNVAGIFGLGAAVDYLTEIGMENIMKHEREVINYAASELSKFERVKILGPKDVNERYGMITFYTEGAHAHDVATVLNSYGVAVRSGHHCTMPLHKKYDIPASLRASFYIYNNKDDVDVLTGALKKAFEILG</sequence>
<dbReference type="InterPro" id="IPR020578">
    <property type="entry name" value="Aminotrans_V_PyrdxlP_BS"/>
</dbReference>
<dbReference type="InterPro" id="IPR015421">
    <property type="entry name" value="PyrdxlP-dep_Trfase_major"/>
</dbReference>
<dbReference type="CDD" id="cd06453">
    <property type="entry name" value="SufS_like"/>
    <property type="match status" value="1"/>
</dbReference>
<evidence type="ECO:0000256" key="8">
    <source>
        <dbReference type="RuleBase" id="RU004506"/>
    </source>
</evidence>
<dbReference type="EMBL" id="QZJF01000016">
    <property type="protein sequence ID" value="RJR27106.1"/>
    <property type="molecule type" value="Genomic_DNA"/>
</dbReference>
<evidence type="ECO:0000313" key="10">
    <source>
        <dbReference type="EMBL" id="RJR27106.1"/>
    </source>
</evidence>
<keyword evidence="4 8" id="KW-0808">Transferase</keyword>
<comment type="caution">
    <text evidence="10">The sequence shown here is derived from an EMBL/GenBank/DDBJ whole genome shotgun (WGS) entry which is preliminary data.</text>
</comment>
<comment type="function">
    <text evidence="8">Catalyzes the removal of elemental sulfur and selenium atoms from L-cysteine, L-cystine, L-selenocysteine, and L-selenocystine to produce L-alanine.</text>
</comment>
<dbReference type="Pfam" id="PF00266">
    <property type="entry name" value="Aminotran_5"/>
    <property type="match status" value="1"/>
</dbReference>
<dbReference type="EC" id="2.8.1.7" evidence="3 8"/>
<evidence type="ECO:0000256" key="4">
    <source>
        <dbReference type="ARBA" id="ARBA00022679"/>
    </source>
</evidence>
<evidence type="ECO:0000256" key="7">
    <source>
        <dbReference type="RuleBase" id="RU004504"/>
    </source>
</evidence>
<feature type="domain" description="Aminotransferase class V" evidence="9">
    <location>
        <begin position="23"/>
        <end position="394"/>
    </location>
</feature>
<comment type="cofactor">
    <cofactor evidence="1 7">
        <name>pyridoxal 5'-phosphate</name>
        <dbReference type="ChEBI" id="CHEBI:597326"/>
    </cofactor>
</comment>
<comment type="similarity">
    <text evidence="2 8">Belongs to the class-V pyridoxal-phosphate-dependent aminotransferase family. Csd subfamily.</text>
</comment>
<comment type="catalytic activity">
    <reaction evidence="6 8">
        <text>(sulfur carrier)-H + L-cysteine = (sulfur carrier)-SH + L-alanine</text>
        <dbReference type="Rhea" id="RHEA:43892"/>
        <dbReference type="Rhea" id="RHEA-COMP:14737"/>
        <dbReference type="Rhea" id="RHEA-COMP:14739"/>
        <dbReference type="ChEBI" id="CHEBI:29917"/>
        <dbReference type="ChEBI" id="CHEBI:35235"/>
        <dbReference type="ChEBI" id="CHEBI:57972"/>
        <dbReference type="ChEBI" id="CHEBI:64428"/>
        <dbReference type="EC" id="2.8.1.7"/>
    </reaction>
</comment>
<dbReference type="PROSITE" id="PS00595">
    <property type="entry name" value="AA_TRANSFER_CLASS_5"/>
    <property type="match status" value="1"/>
</dbReference>
<evidence type="ECO:0000313" key="11">
    <source>
        <dbReference type="Proteomes" id="UP000265540"/>
    </source>
</evidence>
<dbReference type="GO" id="GO:0030170">
    <property type="term" value="F:pyridoxal phosphate binding"/>
    <property type="evidence" value="ECO:0007669"/>
    <property type="project" value="UniProtKB-UniRule"/>
</dbReference>
<dbReference type="InterPro" id="IPR010970">
    <property type="entry name" value="Cys_dSase_SufS"/>
</dbReference>
<evidence type="ECO:0000256" key="2">
    <source>
        <dbReference type="ARBA" id="ARBA00010447"/>
    </source>
</evidence>
<dbReference type="InterPro" id="IPR000192">
    <property type="entry name" value="Aminotrans_V_dom"/>
</dbReference>
<protein>
    <recommendedName>
        <fullName evidence="3 8">Cysteine desulfurase</fullName>
        <ecNumber evidence="3 8">2.8.1.7</ecNumber>
    </recommendedName>
</protein>
<keyword evidence="5 8" id="KW-0663">Pyridoxal phosphate</keyword>
<dbReference type="AlphaFoldDB" id="A0A3A4ZKM7"/>
<dbReference type="InterPro" id="IPR016454">
    <property type="entry name" value="Cysteine_dSase"/>
</dbReference>
<organism evidence="10 11">
    <name type="scientific">candidate division WWE3 bacterium</name>
    <dbReference type="NCBI Taxonomy" id="2053526"/>
    <lineage>
        <taxon>Bacteria</taxon>
        <taxon>Katanobacteria</taxon>
    </lineage>
</organism>
<dbReference type="NCBIfam" id="TIGR01979">
    <property type="entry name" value="sufS"/>
    <property type="match status" value="1"/>
</dbReference>
<dbReference type="SUPFAM" id="SSF53383">
    <property type="entry name" value="PLP-dependent transferases"/>
    <property type="match status" value="1"/>
</dbReference>
<dbReference type="GO" id="GO:0031071">
    <property type="term" value="F:cysteine desulfurase activity"/>
    <property type="evidence" value="ECO:0007669"/>
    <property type="project" value="UniProtKB-UniRule"/>
</dbReference>
<reference evidence="10 11" key="1">
    <citation type="journal article" date="2017" name="ISME J.">
        <title>Energy and carbon metabolisms in a deep terrestrial subsurface fluid microbial community.</title>
        <authorList>
            <person name="Momper L."/>
            <person name="Jungbluth S.P."/>
            <person name="Lee M.D."/>
            <person name="Amend J.P."/>
        </authorList>
    </citation>
    <scope>NUCLEOTIDE SEQUENCE [LARGE SCALE GENOMIC DNA]</scope>
    <source>
        <strain evidence="10">SURF_46</strain>
    </source>
</reference>
<evidence type="ECO:0000256" key="5">
    <source>
        <dbReference type="ARBA" id="ARBA00022898"/>
    </source>
</evidence>
<dbReference type="PANTHER" id="PTHR43586:SF8">
    <property type="entry name" value="CYSTEINE DESULFURASE 1, CHLOROPLASTIC"/>
    <property type="match status" value="1"/>
</dbReference>
<dbReference type="InterPro" id="IPR015424">
    <property type="entry name" value="PyrdxlP-dep_Trfase"/>
</dbReference>
<evidence type="ECO:0000259" key="9">
    <source>
        <dbReference type="Pfam" id="PF00266"/>
    </source>
</evidence>
<dbReference type="PANTHER" id="PTHR43586">
    <property type="entry name" value="CYSTEINE DESULFURASE"/>
    <property type="match status" value="1"/>
</dbReference>
<evidence type="ECO:0000256" key="1">
    <source>
        <dbReference type="ARBA" id="ARBA00001933"/>
    </source>
</evidence>
<gene>
    <name evidence="10" type="ORF">C4561_02985</name>
</gene>
<evidence type="ECO:0000256" key="6">
    <source>
        <dbReference type="ARBA" id="ARBA00050776"/>
    </source>
</evidence>
<dbReference type="PIRSF" id="PIRSF005572">
    <property type="entry name" value="NifS"/>
    <property type="match status" value="1"/>
</dbReference>
<dbReference type="InterPro" id="IPR015422">
    <property type="entry name" value="PyrdxlP-dep_Trfase_small"/>
</dbReference>
<name>A0A3A4ZKM7_UNCKA</name>
<dbReference type="Proteomes" id="UP000265540">
    <property type="component" value="Unassembled WGS sequence"/>
</dbReference>
<proteinExistence type="inferred from homology"/>
<dbReference type="GO" id="GO:0006534">
    <property type="term" value="P:cysteine metabolic process"/>
    <property type="evidence" value="ECO:0007669"/>
    <property type="project" value="UniProtKB-UniRule"/>
</dbReference>